<keyword evidence="2" id="KW-0472">Membrane</keyword>
<comment type="caution">
    <text evidence="4">The sequence shown here is derived from an EMBL/GenBank/DDBJ whole genome shotgun (WGS) entry which is preliminary data.</text>
</comment>
<dbReference type="AlphaFoldDB" id="A0A837DBX3"/>
<evidence type="ECO:0000256" key="2">
    <source>
        <dbReference type="SAM" id="Phobius"/>
    </source>
</evidence>
<evidence type="ECO:0008006" key="6">
    <source>
        <dbReference type="Google" id="ProtNLM"/>
    </source>
</evidence>
<dbReference type="EMBL" id="JRZE01000003">
    <property type="protein sequence ID" value="KHF44705.1"/>
    <property type="molecule type" value="Genomic_DNA"/>
</dbReference>
<dbReference type="OrthoDB" id="3797035at2"/>
<reference evidence="4 5" key="1">
    <citation type="submission" date="2014-10" db="EMBL/GenBank/DDBJ databases">
        <title>Genome sequence of Micropolyspora internatus JCM3315.</title>
        <authorList>
            <person name="Shin S.-K."/>
            <person name="Yi H."/>
        </authorList>
    </citation>
    <scope>NUCLEOTIDE SEQUENCE [LARGE SCALE GENOMIC DNA]</scope>
    <source>
        <strain evidence="4 5">JCM 3315</strain>
    </source>
</reference>
<feature type="region of interest" description="Disordered" evidence="1">
    <location>
        <begin position="468"/>
        <end position="500"/>
    </location>
</feature>
<dbReference type="RefSeq" id="WP_015788212.1">
    <property type="nucleotide sequence ID" value="NZ_FOWS01000002.1"/>
</dbReference>
<feature type="chain" id="PRO_5039107823" description="Glycoprotein" evidence="3">
    <location>
        <begin position="22"/>
        <end position="706"/>
    </location>
</feature>
<proteinExistence type="predicted"/>
<keyword evidence="3" id="KW-0732">Signal</keyword>
<feature type="compositionally biased region" description="Polar residues" evidence="1">
    <location>
        <begin position="479"/>
        <end position="497"/>
    </location>
</feature>
<organism evidence="4 5">
    <name type="scientific">Saccharomonospora viridis</name>
    <dbReference type="NCBI Taxonomy" id="1852"/>
    <lineage>
        <taxon>Bacteria</taxon>
        <taxon>Bacillati</taxon>
        <taxon>Actinomycetota</taxon>
        <taxon>Actinomycetes</taxon>
        <taxon>Pseudonocardiales</taxon>
        <taxon>Pseudonocardiaceae</taxon>
        <taxon>Saccharomonospora</taxon>
    </lineage>
</organism>
<protein>
    <recommendedName>
        <fullName evidence="6">Glycoprotein</fullName>
    </recommendedName>
</protein>
<evidence type="ECO:0000313" key="5">
    <source>
        <dbReference type="Proteomes" id="UP000030848"/>
    </source>
</evidence>
<evidence type="ECO:0000256" key="1">
    <source>
        <dbReference type="SAM" id="MobiDB-lite"/>
    </source>
</evidence>
<dbReference type="Proteomes" id="UP000030848">
    <property type="component" value="Unassembled WGS sequence"/>
</dbReference>
<keyword evidence="2" id="KW-1133">Transmembrane helix</keyword>
<name>A0A837DBX3_9PSEU</name>
<sequence>MKKLSAFGLALLFLAAQALFAGSVTPSASAQSSDPRTLLQVRIEHMTPRVVSAGDTELRITAEVTNVGDRPITDIVAAVQVGPRQTTSAQLAQTLVEPPPATAGESAWVGVSDRLDKGASAQLSITAPLAQLGLHEPGVYPLLLNINGTPAYGGTARLAAVDLLLPVLGGSGSARGGAPTAVSMLWPFAAREPKVVSVSHDRGAVLSDDELAGELAPGGRLHSLVSAAESQRGNAALFDSLCFAVDPDLLETVDAMSKGYRVRTESGIVEGKGREHAERWLADLRALVANHCVVELPYAGADLGALTQIPSEIDLVNEAVTNDATILHLLNITPRSGVLWPGGGLSPAALQEAADAGVTTVITAPTAVENQGARLVTYDPLVRAGFALASTRGSGAARATEQPEVATQSAVAAVALRAGLGGEATEHPVLVAPPHDWNVSHTELTNMLDSLGRLQEAGLVNPTSLDEVLSTVGPETPGDTGTSGTPQASNPGSSTSLPDDVLETLSDVESTAADLQSAMSVDPTRQVEPISLIQPLHKAVIRATSQAWRDDGDYRIAAKVAQRQVRQLSSKITVSTPSQPVSLASASSPLPVTLSNDLPVAVTVRIKFDNSPGLRPSKIEDTPLAANSRVSRLIPAETLRAGRFIVNVSLSTPGGTTLGQTSRMELTSSEFGVVTVVLTATAGAALVLLSGRRIYRRMKTQGEERG</sequence>
<dbReference type="Pfam" id="PF19516">
    <property type="entry name" value="DUF6049"/>
    <property type="match status" value="1"/>
</dbReference>
<keyword evidence="2" id="KW-0812">Transmembrane</keyword>
<dbReference type="OMA" id="TDFAWPV"/>
<dbReference type="InterPro" id="IPR046112">
    <property type="entry name" value="DUF6049"/>
</dbReference>
<evidence type="ECO:0000313" key="4">
    <source>
        <dbReference type="EMBL" id="KHF44705.1"/>
    </source>
</evidence>
<gene>
    <name evidence="4" type="ORF">MINT15_15870</name>
</gene>
<evidence type="ECO:0000256" key="3">
    <source>
        <dbReference type="SAM" id="SignalP"/>
    </source>
</evidence>
<feature type="transmembrane region" description="Helical" evidence="2">
    <location>
        <begin position="671"/>
        <end position="689"/>
    </location>
</feature>
<accession>A0A837DBX3</accession>
<feature type="signal peptide" evidence="3">
    <location>
        <begin position="1"/>
        <end position="21"/>
    </location>
</feature>